<dbReference type="KEGG" id="dtm:BJL86_0242"/>
<evidence type="ECO:0000313" key="4">
    <source>
        <dbReference type="EMBL" id="ANI91053.1"/>
    </source>
</evidence>
<dbReference type="PANTHER" id="PTHR30466">
    <property type="entry name" value="FLAVIN REDUCTASE"/>
    <property type="match status" value="1"/>
</dbReference>
<sequence length="163" mass="17437">MSATMEDFRAAFRTHPAGVALITATVDGEPVGLTLSSLTSLSLDPLAVAFSFSRTTGSAGKVISAPSYVIHLLGESHAELAKAFAHSDGRRFTEDQEWDRLPSGEPYLRSAPHAFRARTLESVAVGDSRMIAAEILDSIPGPAEGRLVYQDRTFFSTAGARIL</sequence>
<evidence type="ECO:0000256" key="2">
    <source>
        <dbReference type="ARBA" id="ARBA00023002"/>
    </source>
</evidence>
<dbReference type="SMART" id="SM00903">
    <property type="entry name" value="Flavin_Reduct"/>
    <property type="match status" value="1"/>
</dbReference>
<dbReference type="InterPro" id="IPR050268">
    <property type="entry name" value="NADH-dep_flavin_reductase"/>
</dbReference>
<evidence type="ECO:0000256" key="1">
    <source>
        <dbReference type="ARBA" id="ARBA00008898"/>
    </source>
</evidence>
<dbReference type="Gene3D" id="2.30.110.10">
    <property type="entry name" value="Electron Transport, Fmn-binding Protein, Chain A"/>
    <property type="match status" value="1"/>
</dbReference>
<keyword evidence="2" id="KW-0560">Oxidoreductase</keyword>
<organism evidence="4 5">
    <name type="scientific">Dietzia timorensis</name>
    <dbReference type="NCBI Taxonomy" id="499555"/>
    <lineage>
        <taxon>Bacteria</taxon>
        <taxon>Bacillati</taxon>
        <taxon>Actinomycetota</taxon>
        <taxon>Actinomycetes</taxon>
        <taxon>Mycobacteriales</taxon>
        <taxon>Dietziaceae</taxon>
        <taxon>Dietzia</taxon>
    </lineage>
</organism>
<evidence type="ECO:0000259" key="3">
    <source>
        <dbReference type="SMART" id="SM00903"/>
    </source>
</evidence>
<dbReference type="InterPro" id="IPR012349">
    <property type="entry name" value="Split_barrel_FMN-bd"/>
</dbReference>
<reference evidence="4 5" key="1">
    <citation type="submission" date="2016-06" db="EMBL/GenBank/DDBJ databases">
        <title>Complete genome sequence of a saline-alkali tolerant type strain Dietzia timorensis ID05-A0528T.</title>
        <authorList>
            <person name="Wu X."/>
        </authorList>
    </citation>
    <scope>NUCLEOTIDE SEQUENCE [LARGE SCALE GENOMIC DNA]</scope>
    <source>
        <strain evidence="4 5">ID05-A0528</strain>
    </source>
</reference>
<feature type="domain" description="Flavin reductase like" evidence="3">
    <location>
        <begin position="12"/>
        <end position="156"/>
    </location>
</feature>
<dbReference type="Proteomes" id="UP000186104">
    <property type="component" value="Chromosome"/>
</dbReference>
<dbReference type="GO" id="GO:0042602">
    <property type="term" value="F:riboflavin reductase (NADPH) activity"/>
    <property type="evidence" value="ECO:0007669"/>
    <property type="project" value="TreeGrafter"/>
</dbReference>
<dbReference type="GO" id="GO:0010181">
    <property type="term" value="F:FMN binding"/>
    <property type="evidence" value="ECO:0007669"/>
    <property type="project" value="InterPro"/>
</dbReference>
<name>A0A173LGR0_9ACTN</name>
<dbReference type="SUPFAM" id="SSF50475">
    <property type="entry name" value="FMN-binding split barrel"/>
    <property type="match status" value="1"/>
</dbReference>
<comment type="similarity">
    <text evidence="1">Belongs to the non-flavoprotein flavin reductase family.</text>
</comment>
<evidence type="ECO:0000313" key="5">
    <source>
        <dbReference type="Proteomes" id="UP000186104"/>
    </source>
</evidence>
<dbReference type="PANTHER" id="PTHR30466:SF1">
    <property type="entry name" value="FMN REDUCTASE (NADH) RUTF"/>
    <property type="match status" value="1"/>
</dbReference>
<dbReference type="STRING" id="499555.BJL86_0242"/>
<dbReference type="InterPro" id="IPR002563">
    <property type="entry name" value="Flavin_Rdtase-like_dom"/>
</dbReference>
<gene>
    <name evidence="4" type="ORF">BJL86_0242</name>
</gene>
<dbReference type="AlphaFoldDB" id="A0A173LGR0"/>
<dbReference type="EMBL" id="CP015961">
    <property type="protein sequence ID" value="ANI91053.1"/>
    <property type="molecule type" value="Genomic_DNA"/>
</dbReference>
<protein>
    <submittedName>
        <fullName evidence="4">FMN reductase (NADH) NtaB</fullName>
    </submittedName>
</protein>
<dbReference type="OrthoDB" id="9792858at2"/>
<accession>A0A173LGR0</accession>
<dbReference type="RefSeq" id="WP_067471708.1">
    <property type="nucleotide sequence ID" value="NZ_CP015961.1"/>
</dbReference>
<dbReference type="Pfam" id="PF01613">
    <property type="entry name" value="Flavin_Reduct"/>
    <property type="match status" value="1"/>
</dbReference>
<keyword evidence="5" id="KW-1185">Reference proteome</keyword>
<proteinExistence type="inferred from homology"/>